<dbReference type="PANTHER" id="PTHR42925">
    <property type="entry name" value="MULTIDRUG AND TOXIN EFFLUX PROTEIN MATE FAMILY"/>
    <property type="match status" value="1"/>
</dbReference>
<evidence type="ECO:0000256" key="5">
    <source>
        <dbReference type="ARBA" id="ARBA00022989"/>
    </source>
</evidence>
<feature type="transmembrane region" description="Helical" evidence="7">
    <location>
        <begin position="384"/>
        <end position="405"/>
    </location>
</feature>
<keyword evidence="3" id="KW-1003">Cell membrane</keyword>
<dbReference type="EMBL" id="LS483487">
    <property type="protein sequence ID" value="SQI99531.1"/>
    <property type="molecule type" value="Genomic_DNA"/>
</dbReference>
<dbReference type="InterPro" id="IPR047135">
    <property type="entry name" value="YsiQ"/>
</dbReference>
<keyword evidence="5 7" id="KW-1133">Transmembrane helix</keyword>
<feature type="transmembrane region" description="Helical" evidence="7">
    <location>
        <begin position="355"/>
        <end position="377"/>
    </location>
</feature>
<dbReference type="GO" id="GO:0042910">
    <property type="term" value="F:xenobiotic transmembrane transporter activity"/>
    <property type="evidence" value="ECO:0007669"/>
    <property type="project" value="InterPro"/>
</dbReference>
<evidence type="ECO:0000256" key="4">
    <source>
        <dbReference type="ARBA" id="ARBA00022692"/>
    </source>
</evidence>
<reference evidence="8 9" key="1">
    <citation type="submission" date="2018-06" db="EMBL/GenBank/DDBJ databases">
        <authorList>
            <consortium name="Pathogen Informatics"/>
            <person name="Doyle S."/>
        </authorList>
    </citation>
    <scope>NUCLEOTIDE SEQUENCE [LARGE SCALE GENOMIC DNA]</scope>
    <source>
        <strain evidence="8 9">NCTC12112</strain>
    </source>
</reference>
<feature type="transmembrane region" description="Helical" evidence="7">
    <location>
        <begin position="238"/>
        <end position="260"/>
    </location>
</feature>
<keyword evidence="4 7" id="KW-0812">Transmembrane</keyword>
<organism evidence="8 9">
    <name type="scientific">Fusobacterium ulcerans</name>
    <dbReference type="NCBI Taxonomy" id="861"/>
    <lineage>
        <taxon>Bacteria</taxon>
        <taxon>Fusobacteriati</taxon>
        <taxon>Fusobacteriota</taxon>
        <taxon>Fusobacteriia</taxon>
        <taxon>Fusobacteriales</taxon>
        <taxon>Fusobacteriaceae</taxon>
        <taxon>Fusobacterium</taxon>
    </lineage>
</organism>
<feature type="transmembrane region" description="Helical" evidence="7">
    <location>
        <begin position="280"/>
        <end position="302"/>
    </location>
</feature>
<accession>A0AAX2J739</accession>
<dbReference type="InterPro" id="IPR048279">
    <property type="entry name" value="MdtK-like"/>
</dbReference>
<feature type="transmembrane region" description="Helical" evidence="7">
    <location>
        <begin position="187"/>
        <end position="210"/>
    </location>
</feature>
<proteinExistence type="predicted"/>
<dbReference type="PIRSF" id="PIRSF006603">
    <property type="entry name" value="DinF"/>
    <property type="match status" value="1"/>
</dbReference>
<evidence type="ECO:0000256" key="1">
    <source>
        <dbReference type="ARBA" id="ARBA00004651"/>
    </source>
</evidence>
<dbReference type="PANTHER" id="PTHR42925:SF2">
    <property type="entry name" value="NA+ DRIVEN MULTIDRUG EFFLUX PUMP"/>
    <property type="match status" value="1"/>
</dbReference>
<evidence type="ECO:0000313" key="9">
    <source>
        <dbReference type="Proteomes" id="UP000249008"/>
    </source>
</evidence>
<keyword evidence="2" id="KW-0813">Transport</keyword>
<dbReference type="Proteomes" id="UP000249008">
    <property type="component" value="Chromosome 1"/>
</dbReference>
<dbReference type="AlphaFoldDB" id="A0AAX2J739"/>
<feature type="transmembrane region" description="Helical" evidence="7">
    <location>
        <begin position="314"/>
        <end position="335"/>
    </location>
</feature>
<name>A0AAX2J739_9FUSO</name>
<dbReference type="RefSeq" id="WP_005978886.1">
    <property type="nucleotide sequence ID" value="NZ_CABKNW010000004.1"/>
</dbReference>
<keyword evidence="6 7" id="KW-0472">Membrane</keyword>
<feature type="transmembrane region" description="Helical" evidence="7">
    <location>
        <begin position="131"/>
        <end position="152"/>
    </location>
</feature>
<feature type="transmembrane region" description="Helical" evidence="7">
    <location>
        <begin position="159"/>
        <end position="181"/>
    </location>
</feature>
<comment type="subcellular location">
    <subcellularLocation>
        <location evidence="1">Cell membrane</location>
        <topology evidence="1">Multi-pass membrane protein</topology>
    </subcellularLocation>
</comment>
<evidence type="ECO:0000256" key="7">
    <source>
        <dbReference type="SAM" id="Phobius"/>
    </source>
</evidence>
<feature type="transmembrane region" description="Helical" evidence="7">
    <location>
        <begin position="9"/>
        <end position="27"/>
    </location>
</feature>
<evidence type="ECO:0000256" key="6">
    <source>
        <dbReference type="ARBA" id="ARBA00023136"/>
    </source>
</evidence>
<dbReference type="GeneID" id="78454770"/>
<evidence type="ECO:0000256" key="2">
    <source>
        <dbReference type="ARBA" id="ARBA00022448"/>
    </source>
</evidence>
<dbReference type="Pfam" id="PF01554">
    <property type="entry name" value="MatE"/>
    <property type="match status" value="2"/>
</dbReference>
<evidence type="ECO:0000313" key="8">
    <source>
        <dbReference type="EMBL" id="SQI99531.1"/>
    </source>
</evidence>
<dbReference type="NCBIfam" id="TIGR00797">
    <property type="entry name" value="matE"/>
    <property type="match status" value="1"/>
</dbReference>
<feature type="transmembrane region" description="Helical" evidence="7">
    <location>
        <begin position="89"/>
        <end position="111"/>
    </location>
</feature>
<protein>
    <submittedName>
        <fullName evidence="8">Multidrug-efflux transporter</fullName>
    </submittedName>
</protein>
<dbReference type="InterPro" id="IPR002528">
    <property type="entry name" value="MATE_fam"/>
</dbReference>
<dbReference type="CDD" id="cd13134">
    <property type="entry name" value="MATE_like_8"/>
    <property type="match status" value="1"/>
</dbReference>
<gene>
    <name evidence="8" type="primary">mdtK_1</name>
    <name evidence="8" type="ORF">NCTC12112_00171</name>
</gene>
<dbReference type="GO" id="GO:0005886">
    <property type="term" value="C:plasma membrane"/>
    <property type="evidence" value="ECO:0007669"/>
    <property type="project" value="UniProtKB-SubCell"/>
</dbReference>
<dbReference type="KEGG" id="ful:C4N20_08110"/>
<evidence type="ECO:0000256" key="3">
    <source>
        <dbReference type="ARBA" id="ARBA00022475"/>
    </source>
</evidence>
<feature type="transmembrane region" description="Helical" evidence="7">
    <location>
        <begin position="47"/>
        <end position="69"/>
    </location>
</feature>
<dbReference type="GO" id="GO:0015297">
    <property type="term" value="F:antiporter activity"/>
    <property type="evidence" value="ECO:0007669"/>
    <property type="project" value="InterPro"/>
</dbReference>
<sequence length="444" mass="48836">MDKTFYRNLLAITMPIAFQNIISYSVNMMDTLMLGSLGETVLSASSLAGQVFFLFSILVSGLGCGAGVLCSQYFGKRDLKNLRKIAAMVLKLAIGLSVIFTLILLICPAAVMKIFTPEAAVIEQGAKYLRVIAVSYICFGITTTFLIVLRSLQDVKLSLWIYTVSFFTNVFFNYVFIFGHFGFPRMGIVGAALGTVMARGVEVALVIIYLRKYEKVLKFKPIMLKLYDRILFKDMIKYGLPVIVGELFWGIGLSAHSAILGHMGEAVVAANSICNVLHQFALSFVQGVGSASAVIMGRYIGAGEFDMAKKASKALVKFFAVCGVITAAFLLSVSGPFFSFYSLQPATLKLAKHFMLAYAFITMFRAVSAPIIGGILWGSGDTRFAATIDISFLWCLLPIGFMAAFKWHWNPALVLVILRLETPLKMVACLIRLRGDKWIKSTVR</sequence>